<organism evidence="2 3">
    <name type="scientific">Cutibacterium modestum</name>
    <dbReference type="NCBI Taxonomy" id="2559073"/>
    <lineage>
        <taxon>Bacteria</taxon>
        <taxon>Bacillati</taxon>
        <taxon>Actinomycetota</taxon>
        <taxon>Actinomycetes</taxon>
        <taxon>Propionibacteriales</taxon>
        <taxon>Propionibacteriaceae</taxon>
        <taxon>Cutibacterium</taxon>
    </lineage>
</organism>
<reference evidence="2" key="1">
    <citation type="submission" date="2021-06" db="EMBL/GenBank/DDBJ databases">
        <title>Genome sequence of Cutibacterium modestum strain KB17-24694.</title>
        <authorList>
            <person name="Dekio I."/>
            <person name="Asahina A."/>
            <person name="Nishida M."/>
        </authorList>
    </citation>
    <scope>NUCLEOTIDE SEQUENCE</scope>
    <source>
        <strain evidence="2">KB17-24694</strain>
    </source>
</reference>
<feature type="region of interest" description="Disordered" evidence="1">
    <location>
        <begin position="1"/>
        <end position="52"/>
    </location>
</feature>
<evidence type="ECO:0000313" key="2">
    <source>
        <dbReference type="EMBL" id="BCY25642.1"/>
    </source>
</evidence>
<feature type="compositionally biased region" description="Gly residues" evidence="1">
    <location>
        <begin position="38"/>
        <end position="51"/>
    </location>
</feature>
<accession>A0AAD1NVA8</accession>
<protein>
    <submittedName>
        <fullName evidence="2">Uncharacterized protein</fullName>
    </submittedName>
</protein>
<evidence type="ECO:0000256" key="1">
    <source>
        <dbReference type="SAM" id="MobiDB-lite"/>
    </source>
</evidence>
<dbReference type="Proteomes" id="UP000825072">
    <property type="component" value="Chromosome 1"/>
</dbReference>
<dbReference type="AlphaFoldDB" id="A0AAD1NVA8"/>
<sequence>MLVHARQRLGQPDDRSQAGFERIVSSTRLTSGPKGGDRGSQGRGVGVGGTVGPTLVKIGENAQRGAGGLIYV</sequence>
<gene>
    <name evidence="2" type="ORF">KB1_16320</name>
</gene>
<proteinExistence type="predicted"/>
<name>A0AAD1NVA8_9ACTN</name>
<dbReference type="EMBL" id="AP024747">
    <property type="protein sequence ID" value="BCY25642.1"/>
    <property type="molecule type" value="Genomic_DNA"/>
</dbReference>
<evidence type="ECO:0000313" key="3">
    <source>
        <dbReference type="Proteomes" id="UP000825072"/>
    </source>
</evidence>